<evidence type="ECO:0000256" key="6">
    <source>
        <dbReference type="ARBA" id="ARBA00029535"/>
    </source>
</evidence>
<dbReference type="PIRSF" id="PIRSF017233">
    <property type="entry name" value="IKAP"/>
    <property type="match status" value="1"/>
</dbReference>
<dbReference type="PANTHER" id="PTHR12747">
    <property type="entry name" value="ELONGATOR COMPLEX PROTEIN 1"/>
    <property type="match status" value="1"/>
</dbReference>
<feature type="domain" description="ELP1 three-helical bundle" evidence="13">
    <location>
        <begin position="1058"/>
        <end position="1211"/>
    </location>
</feature>
<evidence type="ECO:0000259" key="9">
    <source>
        <dbReference type="Pfam" id="PF04762"/>
    </source>
</evidence>
<name>A0A146LLT5_LYGHE</name>
<feature type="domain" description="ELP1 first N-terminal beta-propeller" evidence="9">
    <location>
        <begin position="45"/>
        <end position="394"/>
    </location>
</feature>
<dbReference type="Pfam" id="PF23878">
    <property type="entry name" value="TPR_ELP1"/>
    <property type="match status" value="1"/>
</dbReference>
<keyword evidence="8" id="KW-1133">Transmembrane helix</keyword>
<evidence type="ECO:0000256" key="4">
    <source>
        <dbReference type="ARBA" id="ARBA00022490"/>
    </source>
</evidence>
<feature type="compositionally biased region" description="Polar residues" evidence="7">
    <location>
        <begin position="1115"/>
        <end position="1132"/>
    </location>
</feature>
<dbReference type="GO" id="GO:0002926">
    <property type="term" value="P:tRNA wobble base 5-methoxycarbonylmethyl-2-thiouridinylation"/>
    <property type="evidence" value="ECO:0007669"/>
    <property type="project" value="TreeGrafter"/>
</dbReference>
<dbReference type="InterPro" id="IPR056164">
    <property type="entry name" value="Beta-prop_ELP1_1st"/>
</dbReference>
<evidence type="ECO:0000259" key="13">
    <source>
        <dbReference type="Pfam" id="PF23936"/>
    </source>
</evidence>
<keyword evidence="8" id="KW-0472">Membrane</keyword>
<evidence type="ECO:0000313" key="14">
    <source>
        <dbReference type="EMBL" id="JAQ08185.1"/>
    </source>
</evidence>
<sequence length="1249" mass="141808">AVPCCYLSVAIELFAACYSSSFFYLVRLQFVLLFTWFCLFSKFVMKNLKLFLNLLQEYPELENPEFVFFSRKPSRTTDFISSDEVAFFFKDGFLHTLSINEGTKKSFSLAEVFDSAGVSTLVSVMFNDLNEEFYSFHQDGEVFSFRIDTDGNALGQPLDSIDGGVLAVEWSSDEELGVVINNKNELFIVTSTCQVVNYWDLQDEMEGEQKFINVGWGKKETQFQGSAGKAAAFAKPEQVSGETCDDHTISVTWRGDSSQFAVSYWCSRTSKRRIKIFNRDGVLQCCGEDINGLEAPLSWRPQGNLISMVQRLPNKYVVAFMEKNGLKHYDFTLPAGLKVVDLSWNHDSQILCTTCYNDIKDEYVLLFWVSQNYHWYLKQSFNCSDKPLAVNWDSKRENRVKLALRNGSVHILEFIWTVDHSGYSCSDDKSYVSVIDNEKLLVTQFSAAVIPPPMAMWTLDLLSVVSQVCYPLDKSQHSLAAVCNTEIRIFSKDENGNLIATKILQLPVDFHSKMLYSWVWISENRFACLESYPGGKTGLVVFGVSEEALTILWKVALDFPVVQVMATEMKLILGKSNGNYLELSLSDQSLSSEKVVFPELCLDSMMFKDQLIGLSEIGRLYINSTHIASNITSFLVSYPFLIATTSLHTLLILKFTDDNCEEVSRRKLENGSKLVLTSGTFVVLQLPRGNLETIHPRALIFLSIGSLLDNQRYCEAVQLLRKNRILLDVCVDHDSESFLRNVGTFVDQVDPQSLVILVSEMSSSDVTSTTYSSFYDKPRSVLEDKINKVCSALLEEMRKTGRNKDFTLAILSCLVKSKKMNEAIKLADSDQALQHLLFLVPVEKLYSYALEAYNLPAALKIAGKSQMDPKEYIPYLNTLREMDPHYMKFTIDKSLKKYSSALSHLASCGTLKEEECFTFINDHCLYKDGMAIFGKGDERYKKCAFLYGEFLFKKRLFEEAGCMFSRSGDQVRAIEAFCASFNWHRATSLARAQNYSKEEMAKLGESLYERLMSASLFKDAAQFGELHLGDCDRCIDAYTQAYMWDDALRVASTHDRQDLIDSRIKPRLIDYANSLLSDTTAKKETLLNYIDRIKVVRVEKSNKPKFQEFGDDMSETSSVSTRSGTSHTSKSSKMTRKANRKLWSLKQGNPREEEALLSALRELYLSAEKSIVEVKKVCGAMMFVEMDLLAHQLQQETKQWVSCLQKCLPTIWPKDPNEEPTAAIDAMIRCAPEIHIPSNWELESISLNM</sequence>
<feature type="domain" description="ELP1 N-terminal second beta-propeller" evidence="10">
    <location>
        <begin position="434"/>
        <end position="675"/>
    </location>
</feature>
<dbReference type="InterPro" id="IPR056166">
    <property type="entry name" value="TPR_ELP1"/>
</dbReference>
<dbReference type="InterPro" id="IPR006849">
    <property type="entry name" value="Elp1"/>
</dbReference>
<protein>
    <recommendedName>
        <fullName evidence="6">Elongator complex protein 1</fullName>
    </recommendedName>
</protein>
<gene>
    <name evidence="14" type="primary">IKBKAP</name>
    <name evidence="14" type="ORF">g.85992</name>
</gene>
<dbReference type="Pfam" id="PF23797">
    <property type="entry name" value="Beta-prop_ELP1_2nd"/>
    <property type="match status" value="1"/>
</dbReference>
<evidence type="ECO:0000259" key="12">
    <source>
        <dbReference type="Pfam" id="PF23925"/>
    </source>
</evidence>
<feature type="domain" description="ELP1 alpha-solenoid" evidence="12">
    <location>
        <begin position="697"/>
        <end position="879"/>
    </location>
</feature>
<dbReference type="GO" id="GO:0033588">
    <property type="term" value="C:elongator holoenzyme complex"/>
    <property type="evidence" value="ECO:0007669"/>
    <property type="project" value="InterPro"/>
</dbReference>
<dbReference type="Pfam" id="PF23936">
    <property type="entry name" value="HB_ELP1"/>
    <property type="match status" value="1"/>
</dbReference>
<comment type="pathway">
    <text evidence="2">tRNA modification; 5-methoxycarbonylmethyl-2-thiouridine-tRNA biosynthesis.</text>
</comment>
<feature type="non-terminal residue" evidence="14">
    <location>
        <position position="1"/>
    </location>
</feature>
<reference evidence="14" key="1">
    <citation type="journal article" date="2016" name="Gigascience">
        <title>De novo construction of an expanded transcriptome assembly for the western tarnished plant bug, Lygus hesperus.</title>
        <authorList>
            <person name="Tassone E.E."/>
            <person name="Geib S.M."/>
            <person name="Hall B."/>
            <person name="Fabrick J.A."/>
            <person name="Brent C.S."/>
            <person name="Hull J.J."/>
        </authorList>
    </citation>
    <scope>NUCLEOTIDE SEQUENCE</scope>
</reference>
<evidence type="ECO:0000256" key="3">
    <source>
        <dbReference type="ARBA" id="ARBA00006086"/>
    </source>
</evidence>
<dbReference type="InterPro" id="IPR056167">
    <property type="entry name" value="A-sol_ELP1"/>
</dbReference>
<accession>A0A146LLT5</accession>
<evidence type="ECO:0000256" key="1">
    <source>
        <dbReference type="ARBA" id="ARBA00004496"/>
    </source>
</evidence>
<dbReference type="Pfam" id="PF23925">
    <property type="entry name" value="A-sol_ELP1"/>
    <property type="match status" value="1"/>
</dbReference>
<keyword evidence="8" id="KW-0812">Transmembrane</keyword>
<evidence type="ECO:0000259" key="10">
    <source>
        <dbReference type="Pfam" id="PF23797"/>
    </source>
</evidence>
<dbReference type="GO" id="GO:0005829">
    <property type="term" value="C:cytosol"/>
    <property type="evidence" value="ECO:0007669"/>
    <property type="project" value="TreeGrafter"/>
</dbReference>
<dbReference type="UniPathway" id="UPA00988"/>
<proteinExistence type="inferred from homology"/>
<feature type="domain" description="ELP1 TPR" evidence="11">
    <location>
        <begin position="886"/>
        <end position="1043"/>
    </location>
</feature>
<dbReference type="GO" id="GO:0000049">
    <property type="term" value="F:tRNA binding"/>
    <property type="evidence" value="ECO:0007669"/>
    <property type="project" value="TreeGrafter"/>
</dbReference>
<comment type="subcellular location">
    <subcellularLocation>
        <location evidence="1">Cytoplasm</location>
    </subcellularLocation>
</comment>
<dbReference type="Gene3D" id="2.130.10.10">
    <property type="entry name" value="YVTN repeat-like/Quinoprotein amine dehydrogenase"/>
    <property type="match status" value="1"/>
</dbReference>
<evidence type="ECO:0000259" key="11">
    <source>
        <dbReference type="Pfam" id="PF23878"/>
    </source>
</evidence>
<dbReference type="SUPFAM" id="SSF69322">
    <property type="entry name" value="Tricorn protease domain 2"/>
    <property type="match status" value="1"/>
</dbReference>
<organism evidence="14">
    <name type="scientific">Lygus hesperus</name>
    <name type="common">Western plant bug</name>
    <dbReference type="NCBI Taxonomy" id="30085"/>
    <lineage>
        <taxon>Eukaryota</taxon>
        <taxon>Metazoa</taxon>
        <taxon>Ecdysozoa</taxon>
        <taxon>Arthropoda</taxon>
        <taxon>Hexapoda</taxon>
        <taxon>Insecta</taxon>
        <taxon>Pterygota</taxon>
        <taxon>Neoptera</taxon>
        <taxon>Paraneoptera</taxon>
        <taxon>Hemiptera</taxon>
        <taxon>Heteroptera</taxon>
        <taxon>Panheteroptera</taxon>
        <taxon>Cimicomorpha</taxon>
        <taxon>Miridae</taxon>
        <taxon>Mirini</taxon>
        <taxon>Lygus</taxon>
    </lineage>
</organism>
<evidence type="ECO:0000256" key="5">
    <source>
        <dbReference type="ARBA" id="ARBA00022694"/>
    </source>
</evidence>
<dbReference type="Pfam" id="PF04762">
    <property type="entry name" value="Beta-prop_ELP1_1st"/>
    <property type="match status" value="1"/>
</dbReference>
<keyword evidence="4" id="KW-0963">Cytoplasm</keyword>
<feature type="region of interest" description="Disordered" evidence="7">
    <location>
        <begin position="1107"/>
        <end position="1138"/>
    </location>
</feature>
<dbReference type="AlphaFoldDB" id="A0A146LLT5"/>
<evidence type="ECO:0000256" key="7">
    <source>
        <dbReference type="SAM" id="MobiDB-lite"/>
    </source>
</evidence>
<comment type="similarity">
    <text evidence="3">Belongs to the ELP1/IKA1 family.</text>
</comment>
<evidence type="ECO:0000256" key="8">
    <source>
        <dbReference type="SAM" id="Phobius"/>
    </source>
</evidence>
<dbReference type="InterPro" id="IPR056165">
    <property type="entry name" value="Beta-prop_ELP1_2nd"/>
</dbReference>
<feature type="transmembrane region" description="Helical" evidence="8">
    <location>
        <begin position="22"/>
        <end position="40"/>
    </location>
</feature>
<dbReference type="InterPro" id="IPR056169">
    <property type="entry name" value="HB_ELP1"/>
</dbReference>
<dbReference type="EMBL" id="GDHC01010444">
    <property type="protein sequence ID" value="JAQ08185.1"/>
    <property type="molecule type" value="Transcribed_RNA"/>
</dbReference>
<dbReference type="PANTHER" id="PTHR12747:SF0">
    <property type="entry name" value="ELONGATOR COMPLEX PROTEIN 1"/>
    <property type="match status" value="1"/>
</dbReference>
<keyword evidence="5" id="KW-0819">tRNA processing</keyword>
<evidence type="ECO:0000256" key="2">
    <source>
        <dbReference type="ARBA" id="ARBA00005043"/>
    </source>
</evidence>
<dbReference type="InterPro" id="IPR015943">
    <property type="entry name" value="WD40/YVTN_repeat-like_dom_sf"/>
</dbReference>